<reference evidence="3" key="1">
    <citation type="journal article" date="2019" name="Int. J. Syst. Evol. Microbiol.">
        <title>The Global Catalogue of Microorganisms (GCM) 10K type strain sequencing project: providing services to taxonomists for standard genome sequencing and annotation.</title>
        <authorList>
            <consortium name="The Broad Institute Genomics Platform"/>
            <consortium name="The Broad Institute Genome Sequencing Center for Infectious Disease"/>
            <person name="Wu L."/>
            <person name="Ma J."/>
        </authorList>
    </citation>
    <scope>NUCLEOTIDE SEQUENCE [LARGE SCALE GENOMIC DNA]</scope>
    <source>
        <strain evidence="3">CCM 7224</strain>
    </source>
</reference>
<feature type="region of interest" description="Disordered" evidence="1">
    <location>
        <begin position="263"/>
        <end position="359"/>
    </location>
</feature>
<comment type="caution">
    <text evidence="2">The sequence shown here is derived from an EMBL/GenBank/DDBJ whole genome shotgun (WGS) entry which is preliminary data.</text>
</comment>
<protein>
    <submittedName>
        <fullName evidence="2">DUF6397 family protein</fullName>
    </submittedName>
</protein>
<dbReference type="RefSeq" id="WP_344374112.1">
    <property type="nucleotide sequence ID" value="NZ_BAAASQ010000008.1"/>
</dbReference>
<keyword evidence="3" id="KW-1185">Reference proteome</keyword>
<gene>
    <name evidence="2" type="ORF">ACFPFX_29340</name>
</gene>
<proteinExistence type="predicted"/>
<dbReference type="InterPro" id="IPR045652">
    <property type="entry name" value="DUF6397"/>
</dbReference>
<dbReference type="EMBL" id="JBHSIZ010000036">
    <property type="protein sequence ID" value="MFC4960408.1"/>
    <property type="molecule type" value="Genomic_DNA"/>
</dbReference>
<name>A0ABV9UUC3_9ACTN</name>
<accession>A0ABV9UUC3</accession>
<dbReference type="Pfam" id="PF19934">
    <property type="entry name" value="DUF6397"/>
    <property type="match status" value="1"/>
</dbReference>
<organism evidence="2 3">
    <name type="scientific">Streptomyces mauvecolor</name>
    <dbReference type="NCBI Taxonomy" id="58345"/>
    <lineage>
        <taxon>Bacteria</taxon>
        <taxon>Bacillati</taxon>
        <taxon>Actinomycetota</taxon>
        <taxon>Actinomycetes</taxon>
        <taxon>Kitasatosporales</taxon>
        <taxon>Streptomycetaceae</taxon>
        <taxon>Streptomyces</taxon>
    </lineage>
</organism>
<dbReference type="Proteomes" id="UP001595834">
    <property type="component" value="Unassembled WGS sequence"/>
</dbReference>
<evidence type="ECO:0000313" key="2">
    <source>
        <dbReference type="EMBL" id="MFC4960408.1"/>
    </source>
</evidence>
<evidence type="ECO:0000313" key="3">
    <source>
        <dbReference type="Proteomes" id="UP001595834"/>
    </source>
</evidence>
<sequence length="359" mass="39068">MTVFATVTTKNAVVPAVAARATAPAAPRLTPGAAARELELRRGEFELAVQLGHIRTVPDPGGGQRRVTAREVARLRAAADFPEGLRERVRTVGTGEGADLLGIAPGRFTRLARTGRLTPVRCYLNRYRAVVWLYLADDLVELALREPESLSGRHPEPDGGQDWRARNWRGRRIAMLARQTDDQWEQAAAVASVLDGAHLAEIVRDPYERACLRRLQPETFRIHPESAIAQAIADRVLLADEPDEIEWYRLRLVEALADARDQCPAPRPIGDPVGERGVPAATEPVTKRCAPASVEAVTKRGAPAGVEPPAPRPLGRAGPRTGAPAARPAGPERTRRKPTSQEGGARVQRSLLGRLRRGK</sequence>
<evidence type="ECO:0000256" key="1">
    <source>
        <dbReference type="SAM" id="MobiDB-lite"/>
    </source>
</evidence>
<feature type="compositionally biased region" description="Low complexity" evidence="1">
    <location>
        <begin position="313"/>
        <end position="331"/>
    </location>
</feature>